<dbReference type="STRING" id="408015.SXIM_51100"/>
<dbReference type="Pfam" id="PF14742">
    <property type="entry name" value="GDE_N_bis"/>
    <property type="match status" value="1"/>
</dbReference>
<dbReference type="GO" id="GO:0005975">
    <property type="term" value="P:carbohydrate metabolic process"/>
    <property type="evidence" value="ECO:0007669"/>
    <property type="project" value="InterPro"/>
</dbReference>
<accession>A0A0F7G1X0</accession>
<dbReference type="InterPro" id="IPR012341">
    <property type="entry name" value="6hp_glycosidase-like_sf"/>
</dbReference>
<evidence type="ECO:0000313" key="3">
    <source>
        <dbReference type="EMBL" id="AKG46494.1"/>
    </source>
</evidence>
<evidence type="ECO:0000259" key="2">
    <source>
        <dbReference type="Pfam" id="PF22422"/>
    </source>
</evidence>
<dbReference type="HOGENOM" id="CLU_019216_1_0_11"/>
<dbReference type="KEGG" id="sxi:SXIM_51100"/>
<proteinExistence type="predicted"/>
<name>A0A0F7G1X0_9ACTN</name>
<dbReference type="InterPro" id="IPR054491">
    <property type="entry name" value="MGH1-like_GH"/>
</dbReference>
<dbReference type="InterPro" id="IPR032856">
    <property type="entry name" value="GDE_N_bis"/>
</dbReference>
<feature type="domain" description="Putative glycogen debranching enzyme N-terminal" evidence="1">
    <location>
        <begin position="14"/>
        <end position="189"/>
    </location>
</feature>
<dbReference type="SUPFAM" id="SSF48208">
    <property type="entry name" value="Six-hairpin glycosidases"/>
    <property type="match status" value="1"/>
</dbReference>
<gene>
    <name evidence="3" type="ORF">SXIM_51100</name>
</gene>
<dbReference type="InterPro" id="IPR008928">
    <property type="entry name" value="6-hairpin_glycosidase_sf"/>
</dbReference>
<dbReference type="PATRIC" id="fig|408015.6.peg.5175"/>
<reference evidence="3" key="1">
    <citation type="submission" date="2019-08" db="EMBL/GenBank/DDBJ databases">
        <title>Complete genome sequence of a mangrove-derived Streptomyces xiamenensis.</title>
        <authorList>
            <person name="Xu J."/>
        </authorList>
    </citation>
    <scope>NUCLEOTIDE SEQUENCE</scope>
    <source>
        <strain evidence="3">318</strain>
    </source>
</reference>
<dbReference type="EMBL" id="CP009922">
    <property type="protein sequence ID" value="AKG46494.1"/>
    <property type="molecule type" value="Genomic_DNA"/>
</dbReference>
<evidence type="ECO:0000313" key="4">
    <source>
        <dbReference type="Proteomes" id="UP000034034"/>
    </source>
</evidence>
<evidence type="ECO:0000259" key="1">
    <source>
        <dbReference type="Pfam" id="PF14742"/>
    </source>
</evidence>
<organism evidence="3 4">
    <name type="scientific">Streptomyces xiamenensis</name>
    <dbReference type="NCBI Taxonomy" id="408015"/>
    <lineage>
        <taxon>Bacteria</taxon>
        <taxon>Bacillati</taxon>
        <taxon>Actinomycetota</taxon>
        <taxon>Actinomycetes</taxon>
        <taxon>Kitasatosporales</taxon>
        <taxon>Streptomycetaceae</taxon>
        <taxon>Streptomyces</taxon>
    </lineage>
</organism>
<dbReference type="Proteomes" id="UP000034034">
    <property type="component" value="Chromosome"/>
</dbReference>
<keyword evidence="4" id="KW-1185">Reference proteome</keyword>
<dbReference type="Gene3D" id="1.50.10.10">
    <property type="match status" value="1"/>
</dbReference>
<protein>
    <submittedName>
        <fullName evidence="3">Amylo-alpha-16-glucosidase</fullName>
    </submittedName>
</protein>
<feature type="domain" description="Mannosylglycerate hydrolase MGH1-like glycoside hydrolase" evidence="2">
    <location>
        <begin position="277"/>
        <end position="573"/>
    </location>
</feature>
<dbReference type="AlphaFoldDB" id="A0A0F7G1X0"/>
<sequence length="679" mass="72395">MQPFLHDACVTLYAPSFAVSRPDGQLRRGVDGFYHSDRRALARLEVAVQGVPLAPVGGGPEGADTARFRSVLRGVAQSTADPAVTLERLRSLAPGELTEAFEIANHGSRPALVRVLITTGTDLAPMDRVKSGDVTTPVPPRVEGRSLVWEEDTLTVTLTASPAPDAISAEGVLRYEVALAPGERWDAELVCRASDTTPQPFTAPAPGTAPWAAPQVRSADRALDAWVTQSHADLQRLLLSDPQAPEDVFLAAGAPWFATLFGRDSLLSARMLLPLGTELAAGTLRTLARRQGTATVASSQEQPGKILHEVRREALTIPHEGVVLPPLYYGTVDATPLWVTVLHDAWRWGLAEEEVAALLPHAESALAWMSDHGDADGDGFLEYIDETGQGLANQGWKDSGDSIRFRDGRQAKAPIALSEVQAYAYEAAIGGAALLRAFGRPGADRWEEWAERLKTRFRERFWVRDARGAYPAIALDGEKRPVDSVTSQFGHLLGTGLLDREESALLAARLGGAELDSGFGLRTYSSRMGGFNPLGYHVGSVWPHDTAIAVHGLTRAGFPEQAGALAAGLVRAADAFDGRLPELFAGWGSEVSARPLPYPASCRPQAWAAASSVQVLSSVLGLTADVPGGTLTVAPRVGERFRPLRAAGLRVAGEPLEISVAADGTTEVRAPGGIRVRRG</sequence>
<dbReference type="Pfam" id="PF22422">
    <property type="entry name" value="MGH1-like_GH"/>
    <property type="match status" value="1"/>
</dbReference>